<evidence type="ECO:0000256" key="5">
    <source>
        <dbReference type="ARBA" id="ARBA00023136"/>
    </source>
</evidence>
<keyword evidence="2" id="KW-0813">Transport</keyword>
<comment type="caution">
    <text evidence="7">The sequence shown here is derived from an EMBL/GenBank/DDBJ whole genome shotgun (WGS) entry which is preliminary data.</text>
</comment>
<keyword evidence="8" id="KW-1185">Reference proteome</keyword>
<proteinExistence type="predicted"/>
<dbReference type="Gene3D" id="1.20.1250.20">
    <property type="entry name" value="MFS general substrate transporter like domains"/>
    <property type="match status" value="1"/>
</dbReference>
<feature type="transmembrane region" description="Helical" evidence="6">
    <location>
        <begin position="7"/>
        <end position="25"/>
    </location>
</feature>
<gene>
    <name evidence="7" type="ORF">CKAN_01332900</name>
</gene>
<evidence type="ECO:0000256" key="1">
    <source>
        <dbReference type="ARBA" id="ARBA00004141"/>
    </source>
</evidence>
<dbReference type="PANTHER" id="PTHR23504">
    <property type="entry name" value="MAJOR FACILITATOR SUPERFAMILY DOMAIN-CONTAINING PROTEIN 10"/>
    <property type="match status" value="1"/>
</dbReference>
<dbReference type="GO" id="GO:0022857">
    <property type="term" value="F:transmembrane transporter activity"/>
    <property type="evidence" value="ECO:0007669"/>
    <property type="project" value="InterPro"/>
</dbReference>
<comment type="subcellular location">
    <subcellularLocation>
        <location evidence="1">Membrane</location>
        <topology evidence="1">Multi-pass membrane protein</topology>
    </subcellularLocation>
</comment>
<dbReference type="Proteomes" id="UP000283530">
    <property type="component" value="Unassembled WGS sequence"/>
</dbReference>
<evidence type="ECO:0000256" key="3">
    <source>
        <dbReference type="ARBA" id="ARBA00022692"/>
    </source>
</evidence>
<dbReference type="CDD" id="cd17330">
    <property type="entry name" value="MFS_SLC46_TetA_like"/>
    <property type="match status" value="1"/>
</dbReference>
<feature type="transmembrane region" description="Helical" evidence="6">
    <location>
        <begin position="398"/>
        <end position="417"/>
    </location>
</feature>
<feature type="transmembrane region" description="Helical" evidence="6">
    <location>
        <begin position="241"/>
        <end position="265"/>
    </location>
</feature>
<dbReference type="Pfam" id="PF07690">
    <property type="entry name" value="MFS_1"/>
    <property type="match status" value="1"/>
</dbReference>
<organism evidence="7 8">
    <name type="scientific">Cinnamomum micranthum f. kanehirae</name>
    <dbReference type="NCBI Taxonomy" id="337451"/>
    <lineage>
        <taxon>Eukaryota</taxon>
        <taxon>Viridiplantae</taxon>
        <taxon>Streptophyta</taxon>
        <taxon>Embryophyta</taxon>
        <taxon>Tracheophyta</taxon>
        <taxon>Spermatophyta</taxon>
        <taxon>Magnoliopsida</taxon>
        <taxon>Magnoliidae</taxon>
        <taxon>Laurales</taxon>
        <taxon>Lauraceae</taxon>
        <taxon>Cinnamomum</taxon>
    </lineage>
</organism>
<feature type="transmembrane region" description="Helical" evidence="6">
    <location>
        <begin position="277"/>
        <end position="296"/>
    </location>
</feature>
<reference evidence="7 8" key="1">
    <citation type="journal article" date="2019" name="Nat. Plants">
        <title>Stout camphor tree genome fills gaps in understanding of flowering plant genome evolution.</title>
        <authorList>
            <person name="Chaw S.M."/>
            <person name="Liu Y.C."/>
            <person name="Wu Y.W."/>
            <person name="Wang H.Y."/>
            <person name="Lin C.I."/>
            <person name="Wu C.S."/>
            <person name="Ke H.M."/>
            <person name="Chang L.Y."/>
            <person name="Hsu C.Y."/>
            <person name="Yang H.T."/>
            <person name="Sudianto E."/>
            <person name="Hsu M.H."/>
            <person name="Wu K.P."/>
            <person name="Wang L.N."/>
            <person name="Leebens-Mack J.H."/>
            <person name="Tsai I.J."/>
        </authorList>
    </citation>
    <scope>NUCLEOTIDE SEQUENCE [LARGE SCALE GENOMIC DNA]</scope>
    <source>
        <strain evidence="8">cv. Chaw 1501</strain>
        <tissue evidence="7">Young leaves</tissue>
    </source>
</reference>
<keyword evidence="3 6" id="KW-0812">Transmembrane</keyword>
<accession>A0A443P1B1</accession>
<dbReference type="InterPro" id="IPR036259">
    <property type="entry name" value="MFS_trans_sf"/>
</dbReference>
<evidence type="ECO:0000256" key="2">
    <source>
        <dbReference type="ARBA" id="ARBA00022448"/>
    </source>
</evidence>
<dbReference type="EMBL" id="QPKB01000005">
    <property type="protein sequence ID" value="RWR84512.1"/>
    <property type="molecule type" value="Genomic_DNA"/>
</dbReference>
<feature type="transmembrane region" description="Helical" evidence="6">
    <location>
        <begin position="104"/>
        <end position="130"/>
    </location>
</feature>
<evidence type="ECO:0000256" key="4">
    <source>
        <dbReference type="ARBA" id="ARBA00022989"/>
    </source>
</evidence>
<dbReference type="SUPFAM" id="SSF103473">
    <property type="entry name" value="MFS general substrate transporter"/>
    <property type="match status" value="1"/>
</dbReference>
<feature type="transmembrane region" description="Helical" evidence="6">
    <location>
        <begin position="142"/>
        <end position="164"/>
    </location>
</feature>
<feature type="transmembrane region" description="Helical" evidence="6">
    <location>
        <begin position="45"/>
        <end position="68"/>
    </location>
</feature>
<evidence type="ECO:0000313" key="7">
    <source>
        <dbReference type="EMBL" id="RWR84512.1"/>
    </source>
</evidence>
<protein>
    <submittedName>
        <fullName evidence="7">Hippocampus abundant transcript-like protein 1 isoform X1</fullName>
    </submittedName>
</protein>
<feature type="transmembrane region" description="Helical" evidence="6">
    <location>
        <begin position="369"/>
        <end position="392"/>
    </location>
</feature>
<dbReference type="OrthoDB" id="419616at2759"/>
<name>A0A443P1B1_9MAGN</name>
<evidence type="ECO:0000313" key="8">
    <source>
        <dbReference type="Proteomes" id="UP000283530"/>
    </source>
</evidence>
<evidence type="ECO:0000256" key="6">
    <source>
        <dbReference type="SAM" id="Phobius"/>
    </source>
</evidence>
<dbReference type="GO" id="GO:0016020">
    <property type="term" value="C:membrane"/>
    <property type="evidence" value="ECO:0007669"/>
    <property type="project" value="UniProtKB-SubCell"/>
</dbReference>
<dbReference type="AlphaFoldDB" id="A0A443P1B1"/>
<dbReference type="InterPro" id="IPR011701">
    <property type="entry name" value="MFS"/>
</dbReference>
<keyword evidence="4 6" id="KW-1133">Transmembrane helix</keyword>
<sequence length="441" mass="47728">MEFFSGLGHLFVTLFLYYYASYLVAPAITDVTMAALCPGKDECALTIYLAGIQQVVIGIGSMVVTPLVGNLSDECGRKALLTLPLTAAVFPLVTLAYSRTKNYFYAYYILNILTGMVCGGSVQCLALAYVADKVREGQRASAFGLLSGITSAAFVLGTLTSRFLTSSSTFQVAASASVLSAVYMKAFLADSKSSNNNTSHLFIKRSPGALLETDDSPKTHIFSRIPSVQDMICLLRSSKTLLQAAIVAFFYNLGESGFQACLMYYLKARFHYNKDQFAELLLISAIAGAISQLLLMPMLAPLLGEQKLLSIGLFACWTHIFLYALAWSSWVPYIACTFTVMLVFTDPCIRSIVSKQVGTNEQGKAQGCISGICSFSNIIAPLAFTPLTALFLSERAPFHFPGFSIMCIGLASMTAFIQSIMMRATPSISSSKVIDTSHMLA</sequence>
<feature type="transmembrane region" description="Helical" evidence="6">
    <location>
        <begin position="80"/>
        <end position="98"/>
    </location>
</feature>
<keyword evidence="5 6" id="KW-0472">Membrane</keyword>
<feature type="transmembrane region" description="Helical" evidence="6">
    <location>
        <begin position="331"/>
        <end position="349"/>
    </location>
</feature>
<dbReference type="PANTHER" id="PTHR23504:SF1">
    <property type="entry name" value="GH21943P-RELATED"/>
    <property type="match status" value="1"/>
</dbReference>